<gene>
    <name evidence="7" type="ORF">MSPICULIGERA_LOCUS2976</name>
</gene>
<keyword evidence="3" id="KW-0518">Myosin</keyword>
<evidence type="ECO:0000256" key="3">
    <source>
        <dbReference type="ARBA" id="ARBA00023123"/>
    </source>
</evidence>
<evidence type="ECO:0000259" key="6">
    <source>
        <dbReference type="SMART" id="SM00242"/>
    </source>
</evidence>
<dbReference type="EMBL" id="CATQJA010000854">
    <property type="protein sequence ID" value="CAJ0564294.1"/>
    <property type="molecule type" value="Genomic_DNA"/>
</dbReference>
<dbReference type="SMART" id="SM00242">
    <property type="entry name" value="MYSc"/>
    <property type="match status" value="1"/>
</dbReference>
<reference evidence="7" key="1">
    <citation type="submission" date="2023-06" db="EMBL/GenBank/DDBJ databases">
        <authorList>
            <person name="Delattre M."/>
        </authorList>
    </citation>
    <scope>NUCLEOTIDE SEQUENCE</scope>
    <source>
        <strain evidence="7">AF72</strain>
    </source>
</reference>
<dbReference type="InterPro" id="IPR001609">
    <property type="entry name" value="Myosin_head_motor_dom-like"/>
</dbReference>
<dbReference type="AlphaFoldDB" id="A0AA36C8W4"/>
<keyword evidence="4" id="KW-0505">Motor protein</keyword>
<dbReference type="Gene3D" id="3.40.850.10">
    <property type="entry name" value="Kinesin motor domain"/>
    <property type="match status" value="1"/>
</dbReference>
<organism evidence="7 8">
    <name type="scientific">Mesorhabditis spiculigera</name>
    <dbReference type="NCBI Taxonomy" id="96644"/>
    <lineage>
        <taxon>Eukaryota</taxon>
        <taxon>Metazoa</taxon>
        <taxon>Ecdysozoa</taxon>
        <taxon>Nematoda</taxon>
        <taxon>Chromadorea</taxon>
        <taxon>Rhabditida</taxon>
        <taxon>Rhabditina</taxon>
        <taxon>Rhabditomorpha</taxon>
        <taxon>Rhabditoidea</taxon>
        <taxon>Rhabditidae</taxon>
        <taxon>Mesorhabditinae</taxon>
        <taxon>Mesorhabditis</taxon>
    </lineage>
</organism>
<sequence length="774" mass="86883">MYNSQSLPRQRFLVPVLPPAIQNGAGPLPFGMMRALPQPPQAPSEHEILRLRNDIDTLSEQLTEMRAQLCSACLSVDSRLSTALHTPFEEDAQPTPSPSRLLMSAAAMKPLQHMNVTLPRRELTMLNPLMSIRPPFPPPPKPQKVYAETSCSGRSQASTSSIPITIRWNAVWTIGEESADSEENLLAFLQRAFGESVCWFEARSLLLFVNPYNCITMPTRTFRGESGSGKSFLAEQAILGLVERTAKPNSVILGAIQSSILLLQALNSVTTPINPRSSRMVHWWEVNVKDGRLQRVVLRHFLSEASSKRCQASIFTTIASQMSSAEKEKFRISGFQLGYGTTANISLTDIKAALSSLCLPFEDAFRILAACALLNNLMFYEAEDGVDIENITDMEDAAFLLGLSALSLFKRLISRSVIVHKEEATGMKTLSIARLERDHLVAALYSRFVQTVIRRTNALLEISINNESEDGSVNDDSGMGSVTEIGSSRVDIIDICGLTGVNQRGTRTLHELCANMAAEKTRHFFMKFGFFNIVDQACDNSRGSMQNVIEMVQQRKSDFTFIHVSPEEILVRHYEGRVPISYNITKIVENNRNTIRKEMASCPEMPRRRLDQTFSQQFLNKVDTLLKKCASRPHQIVHCMKTNNTCDFSKFNPEVVRLQMKQWQLQKAISNVEMEDKEIIPPLDSKTIGITKLPPERSYAIRNNRKHYFPQRRTMVVDYQDMTSGVSLRAGDVVNTLSFHSEDAYLIMTANDERAAVPCRFTEKSILPATVFNV</sequence>
<proteinExistence type="predicted"/>
<dbReference type="Gene3D" id="1.20.58.530">
    <property type="match status" value="1"/>
</dbReference>
<dbReference type="InterPro" id="IPR036961">
    <property type="entry name" value="Kinesin_motor_dom_sf"/>
</dbReference>
<dbReference type="GO" id="GO:0007015">
    <property type="term" value="P:actin filament organization"/>
    <property type="evidence" value="ECO:0007669"/>
    <property type="project" value="TreeGrafter"/>
</dbReference>
<keyword evidence="1" id="KW-0547">Nucleotide-binding</keyword>
<dbReference type="SUPFAM" id="SSF52540">
    <property type="entry name" value="P-loop containing nucleoside triphosphate hydrolases"/>
    <property type="match status" value="1"/>
</dbReference>
<evidence type="ECO:0000313" key="7">
    <source>
        <dbReference type="EMBL" id="CAJ0564294.1"/>
    </source>
</evidence>
<dbReference type="GO" id="GO:0005737">
    <property type="term" value="C:cytoplasm"/>
    <property type="evidence" value="ECO:0007669"/>
    <property type="project" value="TreeGrafter"/>
</dbReference>
<evidence type="ECO:0000313" key="8">
    <source>
        <dbReference type="Proteomes" id="UP001177023"/>
    </source>
</evidence>
<dbReference type="GO" id="GO:0003774">
    <property type="term" value="F:cytoskeletal motor activity"/>
    <property type="evidence" value="ECO:0007669"/>
    <property type="project" value="InterPro"/>
</dbReference>
<dbReference type="Gene3D" id="1.20.120.720">
    <property type="entry name" value="Myosin VI head, motor domain, U50 subdomain"/>
    <property type="match status" value="1"/>
</dbReference>
<evidence type="ECO:0000256" key="2">
    <source>
        <dbReference type="ARBA" id="ARBA00022840"/>
    </source>
</evidence>
<dbReference type="GO" id="GO:0016459">
    <property type="term" value="C:myosin complex"/>
    <property type="evidence" value="ECO:0007669"/>
    <property type="project" value="UniProtKB-KW"/>
</dbReference>
<dbReference type="PANTHER" id="PTHR13140:SF498">
    <property type="entry name" value="DACHS, ISOFORM E"/>
    <property type="match status" value="1"/>
</dbReference>
<accession>A0AA36C8W4</accession>
<feature type="non-terminal residue" evidence="7">
    <location>
        <position position="774"/>
    </location>
</feature>
<keyword evidence="5" id="KW-0009">Actin-binding</keyword>
<name>A0AA36C8W4_9BILA</name>
<dbReference type="GO" id="GO:0005524">
    <property type="term" value="F:ATP binding"/>
    <property type="evidence" value="ECO:0007669"/>
    <property type="project" value="UniProtKB-KW"/>
</dbReference>
<protein>
    <recommendedName>
        <fullName evidence="6">Myosin motor domain-containing protein</fullName>
    </recommendedName>
</protein>
<comment type="caution">
    <text evidence="7">The sequence shown here is derived from an EMBL/GenBank/DDBJ whole genome shotgun (WGS) entry which is preliminary data.</text>
</comment>
<dbReference type="GO" id="GO:0051015">
    <property type="term" value="F:actin filament binding"/>
    <property type="evidence" value="ECO:0007669"/>
    <property type="project" value="TreeGrafter"/>
</dbReference>
<dbReference type="PANTHER" id="PTHR13140">
    <property type="entry name" value="MYOSIN"/>
    <property type="match status" value="1"/>
</dbReference>
<dbReference type="Proteomes" id="UP001177023">
    <property type="component" value="Unassembled WGS sequence"/>
</dbReference>
<evidence type="ECO:0000256" key="4">
    <source>
        <dbReference type="ARBA" id="ARBA00023175"/>
    </source>
</evidence>
<keyword evidence="8" id="KW-1185">Reference proteome</keyword>
<evidence type="ECO:0000256" key="1">
    <source>
        <dbReference type="ARBA" id="ARBA00022741"/>
    </source>
</evidence>
<evidence type="ECO:0000256" key="5">
    <source>
        <dbReference type="ARBA" id="ARBA00023203"/>
    </source>
</evidence>
<dbReference type="InterPro" id="IPR027417">
    <property type="entry name" value="P-loop_NTPase"/>
</dbReference>
<feature type="domain" description="Myosin motor" evidence="6">
    <location>
        <begin position="179"/>
        <end position="715"/>
    </location>
</feature>
<keyword evidence="2" id="KW-0067">ATP-binding</keyword>
<dbReference type="GO" id="GO:0016020">
    <property type="term" value="C:membrane"/>
    <property type="evidence" value="ECO:0007669"/>
    <property type="project" value="TreeGrafter"/>
</dbReference>